<comment type="similarity">
    <text evidence="5">Belongs to the SAT4 family.</text>
</comment>
<dbReference type="InParanoid" id="W3WJ81"/>
<feature type="transmembrane region" description="Helical" evidence="7">
    <location>
        <begin position="208"/>
        <end position="226"/>
    </location>
</feature>
<reference evidence="10" key="1">
    <citation type="journal article" date="2015" name="BMC Genomics">
        <title>Genomic and transcriptomic analysis of the endophytic fungus Pestalotiopsis fici reveals its lifestyle and high potential for synthesis of natural products.</title>
        <authorList>
            <person name="Wang X."/>
            <person name="Zhang X."/>
            <person name="Liu L."/>
            <person name="Xiang M."/>
            <person name="Wang W."/>
            <person name="Sun X."/>
            <person name="Che Y."/>
            <person name="Guo L."/>
            <person name="Liu G."/>
            <person name="Guo L."/>
            <person name="Wang C."/>
            <person name="Yin W.B."/>
            <person name="Stadler M."/>
            <person name="Zhang X."/>
            <person name="Liu X."/>
        </authorList>
    </citation>
    <scope>NUCLEOTIDE SEQUENCE [LARGE SCALE GENOMIC DNA]</scope>
    <source>
        <strain evidence="10">W106-1 / CGMCC3.15140</strain>
    </source>
</reference>
<feature type="region of interest" description="Disordered" evidence="6">
    <location>
        <begin position="331"/>
        <end position="384"/>
    </location>
</feature>
<organism evidence="9 10">
    <name type="scientific">Pestalotiopsis fici (strain W106-1 / CGMCC3.15140)</name>
    <dbReference type="NCBI Taxonomy" id="1229662"/>
    <lineage>
        <taxon>Eukaryota</taxon>
        <taxon>Fungi</taxon>
        <taxon>Dikarya</taxon>
        <taxon>Ascomycota</taxon>
        <taxon>Pezizomycotina</taxon>
        <taxon>Sordariomycetes</taxon>
        <taxon>Xylariomycetidae</taxon>
        <taxon>Amphisphaeriales</taxon>
        <taxon>Sporocadaceae</taxon>
        <taxon>Pestalotiopsis</taxon>
    </lineage>
</organism>
<keyword evidence="4 7" id="KW-0472">Membrane</keyword>
<dbReference type="PANTHER" id="PTHR33048">
    <property type="entry name" value="PTH11-LIKE INTEGRAL MEMBRANE PROTEIN (AFU_ORTHOLOGUE AFUA_5G11245)"/>
    <property type="match status" value="1"/>
</dbReference>
<dbReference type="KEGG" id="pfy:PFICI_13851"/>
<feature type="transmembrane region" description="Helical" evidence="7">
    <location>
        <begin position="120"/>
        <end position="142"/>
    </location>
</feature>
<sequence>MAEENRGEQIAAITYTFLFVSTIACLLRIYCRGWVIKAFAADDWLAVIAQFLFIIFCSYEITGVHYGTGRHVKDIPDGGTPKAMQMWWTCEPLYVLTNMAIKLSIAIFLLRICVTRMHRIIIYVVIGVTEVYSLFFFLLFVLQCKPTSYFWTRASAVPPEGHCLDASVVANAFYGYSAISCWTDWTYSILPVFLVWNLQMNKQVKISVVAILAAGCIASSATIVRFPYLYSLTDIDDFLYSTSDVAIWSTVETGLGITAACVATLRPLLKTFFGGSSARGNGTSARAAGWHRTGSDHHTKGGDAFDMHDVTNNKFGVTTVIDYGKQNGNGNIDLEGQKNKGDAGSEGSGSIHDNDWNSSESNLADKAANEDLRHGAHSQQGGAGAWNITVKKSIVQTRN</sequence>
<evidence type="ECO:0000259" key="8">
    <source>
        <dbReference type="Pfam" id="PF20684"/>
    </source>
</evidence>
<feature type="transmembrane region" description="Helical" evidence="7">
    <location>
        <begin position="12"/>
        <end position="31"/>
    </location>
</feature>
<protein>
    <recommendedName>
        <fullName evidence="8">Rhodopsin domain-containing protein</fullName>
    </recommendedName>
</protein>
<dbReference type="EMBL" id="KI912120">
    <property type="protein sequence ID" value="ETS73985.1"/>
    <property type="molecule type" value="Genomic_DNA"/>
</dbReference>
<dbReference type="GO" id="GO:0016020">
    <property type="term" value="C:membrane"/>
    <property type="evidence" value="ECO:0007669"/>
    <property type="project" value="UniProtKB-SubCell"/>
</dbReference>
<dbReference type="PROSITE" id="PS51257">
    <property type="entry name" value="PROKAR_LIPOPROTEIN"/>
    <property type="match status" value="1"/>
</dbReference>
<evidence type="ECO:0000256" key="4">
    <source>
        <dbReference type="ARBA" id="ARBA00023136"/>
    </source>
</evidence>
<evidence type="ECO:0000256" key="3">
    <source>
        <dbReference type="ARBA" id="ARBA00022989"/>
    </source>
</evidence>
<comment type="subcellular location">
    <subcellularLocation>
        <location evidence="1">Membrane</location>
        <topology evidence="1">Multi-pass membrane protein</topology>
    </subcellularLocation>
</comment>
<dbReference type="PANTHER" id="PTHR33048:SF96">
    <property type="entry name" value="INTEGRAL MEMBRANE PROTEIN"/>
    <property type="match status" value="1"/>
</dbReference>
<accession>W3WJ81</accession>
<evidence type="ECO:0000313" key="9">
    <source>
        <dbReference type="EMBL" id="ETS73985.1"/>
    </source>
</evidence>
<dbReference type="InterPro" id="IPR049326">
    <property type="entry name" value="Rhodopsin_dom_fungi"/>
</dbReference>
<dbReference type="AlphaFoldDB" id="W3WJ81"/>
<evidence type="ECO:0000313" key="10">
    <source>
        <dbReference type="Proteomes" id="UP000030651"/>
    </source>
</evidence>
<dbReference type="OMA" id="IWSTCET"/>
<dbReference type="Pfam" id="PF20684">
    <property type="entry name" value="Fung_rhodopsin"/>
    <property type="match status" value="1"/>
</dbReference>
<evidence type="ECO:0000256" key="7">
    <source>
        <dbReference type="SAM" id="Phobius"/>
    </source>
</evidence>
<feature type="region of interest" description="Disordered" evidence="6">
    <location>
        <begin position="284"/>
        <end position="304"/>
    </location>
</feature>
<feature type="compositionally biased region" description="Basic and acidic residues" evidence="6">
    <location>
        <begin position="293"/>
        <end position="304"/>
    </location>
</feature>
<keyword evidence="3 7" id="KW-1133">Transmembrane helix</keyword>
<dbReference type="RefSeq" id="XP_007840623.1">
    <property type="nucleotide sequence ID" value="XM_007842432.1"/>
</dbReference>
<feature type="transmembrane region" description="Helical" evidence="7">
    <location>
        <begin position="174"/>
        <end position="196"/>
    </location>
</feature>
<proteinExistence type="inferred from homology"/>
<keyword evidence="2 7" id="KW-0812">Transmembrane</keyword>
<feature type="transmembrane region" description="Helical" evidence="7">
    <location>
        <begin position="93"/>
        <end position="113"/>
    </location>
</feature>
<gene>
    <name evidence="9" type="ORF">PFICI_13851</name>
</gene>
<dbReference type="InterPro" id="IPR052337">
    <property type="entry name" value="SAT4-like"/>
</dbReference>
<keyword evidence="10" id="KW-1185">Reference proteome</keyword>
<feature type="transmembrane region" description="Helical" evidence="7">
    <location>
        <begin position="246"/>
        <end position="269"/>
    </location>
</feature>
<feature type="transmembrane region" description="Helical" evidence="7">
    <location>
        <begin position="43"/>
        <end position="61"/>
    </location>
</feature>
<dbReference type="HOGENOM" id="CLU_028200_3_1_1"/>
<evidence type="ECO:0000256" key="1">
    <source>
        <dbReference type="ARBA" id="ARBA00004141"/>
    </source>
</evidence>
<evidence type="ECO:0000256" key="2">
    <source>
        <dbReference type="ARBA" id="ARBA00022692"/>
    </source>
</evidence>
<dbReference type="Proteomes" id="UP000030651">
    <property type="component" value="Unassembled WGS sequence"/>
</dbReference>
<dbReference type="GeneID" id="19278864"/>
<feature type="domain" description="Rhodopsin" evidence="8">
    <location>
        <begin position="27"/>
        <end position="270"/>
    </location>
</feature>
<evidence type="ECO:0000256" key="5">
    <source>
        <dbReference type="ARBA" id="ARBA00038359"/>
    </source>
</evidence>
<evidence type="ECO:0000256" key="6">
    <source>
        <dbReference type="SAM" id="MobiDB-lite"/>
    </source>
</evidence>
<name>W3WJ81_PESFW</name>
<dbReference type="eggNOG" id="ENOG502R8GX">
    <property type="taxonomic scope" value="Eukaryota"/>
</dbReference>
<dbReference type="OrthoDB" id="3936451at2759"/>